<evidence type="ECO:0000259" key="6">
    <source>
        <dbReference type="PROSITE" id="PS50888"/>
    </source>
</evidence>
<dbReference type="SUPFAM" id="SSF47459">
    <property type="entry name" value="HLH, helix-loop-helix DNA-binding domain"/>
    <property type="match status" value="1"/>
</dbReference>
<dbReference type="RefSeq" id="XP_015894738.3">
    <property type="nucleotide sequence ID" value="XM_016039252.4"/>
</dbReference>
<dbReference type="SMR" id="A0A6P4AZC4"/>
<dbReference type="PROSITE" id="PS50888">
    <property type="entry name" value="BHLH"/>
    <property type="match status" value="1"/>
</dbReference>
<dbReference type="InterPro" id="IPR051358">
    <property type="entry name" value="TF_AMS/ICE1/BHLH6-like"/>
</dbReference>
<dbReference type="InterPro" id="IPR011598">
    <property type="entry name" value="bHLH_dom"/>
</dbReference>
<dbReference type="Gene3D" id="4.10.280.10">
    <property type="entry name" value="Helix-loop-helix DNA-binding domain"/>
    <property type="match status" value="1"/>
</dbReference>
<comment type="subcellular location">
    <subcellularLocation>
        <location evidence="1">Nucleus</location>
    </subcellularLocation>
</comment>
<organism evidence="7 8">
    <name type="scientific">Ziziphus jujuba</name>
    <name type="common">Chinese jujube</name>
    <name type="synonym">Ziziphus sativa</name>
    <dbReference type="NCBI Taxonomy" id="326968"/>
    <lineage>
        <taxon>Eukaryota</taxon>
        <taxon>Viridiplantae</taxon>
        <taxon>Streptophyta</taxon>
        <taxon>Embryophyta</taxon>
        <taxon>Tracheophyta</taxon>
        <taxon>Spermatophyta</taxon>
        <taxon>Magnoliopsida</taxon>
        <taxon>eudicotyledons</taxon>
        <taxon>Gunneridae</taxon>
        <taxon>Pentapetalae</taxon>
        <taxon>rosids</taxon>
        <taxon>fabids</taxon>
        <taxon>Rosales</taxon>
        <taxon>Rhamnaceae</taxon>
        <taxon>Paliureae</taxon>
        <taxon>Ziziphus</taxon>
    </lineage>
</organism>
<evidence type="ECO:0000256" key="5">
    <source>
        <dbReference type="SAM" id="MobiDB-lite"/>
    </source>
</evidence>
<dbReference type="Proteomes" id="UP001652623">
    <property type="component" value="Chromosome 12"/>
</dbReference>
<keyword evidence="2" id="KW-0805">Transcription regulation</keyword>
<evidence type="ECO:0000256" key="2">
    <source>
        <dbReference type="ARBA" id="ARBA00023015"/>
    </source>
</evidence>
<dbReference type="GeneID" id="107428684"/>
<evidence type="ECO:0000313" key="8">
    <source>
        <dbReference type="RefSeq" id="XP_015894738.3"/>
    </source>
</evidence>
<dbReference type="InterPro" id="IPR025610">
    <property type="entry name" value="MYC/MYB_N"/>
</dbReference>
<protein>
    <submittedName>
        <fullName evidence="8">Transcription factor bHLH90</fullName>
    </submittedName>
</protein>
<dbReference type="PANTHER" id="PTHR31945">
    <property type="entry name" value="TRANSCRIPTION FACTOR SCREAM2-RELATED"/>
    <property type="match status" value="1"/>
</dbReference>
<dbReference type="KEGG" id="zju:107428684"/>
<dbReference type="GO" id="GO:0005634">
    <property type="term" value="C:nucleus"/>
    <property type="evidence" value="ECO:0007669"/>
    <property type="project" value="UniProtKB-SubCell"/>
</dbReference>
<dbReference type="Pfam" id="PF14215">
    <property type="entry name" value="bHLH-MYC_N"/>
    <property type="match status" value="1"/>
</dbReference>
<dbReference type="GO" id="GO:0043565">
    <property type="term" value="F:sequence-specific DNA binding"/>
    <property type="evidence" value="ECO:0007669"/>
    <property type="project" value="TreeGrafter"/>
</dbReference>
<reference evidence="8" key="1">
    <citation type="submission" date="2025-08" db="UniProtKB">
        <authorList>
            <consortium name="RefSeq"/>
        </authorList>
    </citation>
    <scope>IDENTIFICATION</scope>
    <source>
        <tissue evidence="8">Seedling</tissue>
    </source>
</reference>
<keyword evidence="7" id="KW-1185">Reference proteome</keyword>
<dbReference type="GO" id="GO:0046983">
    <property type="term" value="F:protein dimerization activity"/>
    <property type="evidence" value="ECO:0007669"/>
    <property type="project" value="InterPro"/>
</dbReference>
<name>A0A6P4AZC4_ZIZJJ</name>
<feature type="domain" description="BHLH" evidence="6">
    <location>
        <begin position="332"/>
        <end position="381"/>
    </location>
</feature>
<sequence>MSLYERRPIESVNVVVINNNQERKHTHTHTHTHKNCSKRRRQKTMKALELAVEWLRPIVRVQKWDYCVVWKLGDDPSRYIEWLDCCCGGGYEISNVKEEIDELTPLCRDSCLKHRVRTKACEALSQLPLFMPLYSGIHTEVVISTEPSWISQIDAMDSNASNMDSVGTRVFIPIMGGLIELYAIKHIPKDQKTLELILYQYNLSLEREMMSAHSCTDVSRNELLDKLSEEYIQKCSRSLHLLTFNQVFPSLNQPGSYASTEGSSSSSNPSNEHLNFNSNCHLPSKQSEKSSGSKNPEYNEILVKKQNVLVSECGIVAQNHNGKVLKRKERENYHSKNLVTERNRRNRIKDGLFALRSLVPKITKMDRASILGDAVEFIEELQKKEKELLEELRILEEEDCQKSKADIKISPSKSDIGCSSCLPGSSTFCPDIRTEVEVNQIGKKDCYIKLFCKEKKGGFVRLIEAIDSLGLQVVNANVTTFNGAVQNILEVEANKDIQANNLKDSLIKLTG</sequence>
<feature type="compositionally biased region" description="Polar residues" evidence="5">
    <location>
        <begin position="271"/>
        <end position="295"/>
    </location>
</feature>
<dbReference type="InterPro" id="IPR036638">
    <property type="entry name" value="HLH_DNA-bd_sf"/>
</dbReference>
<evidence type="ECO:0000256" key="4">
    <source>
        <dbReference type="ARBA" id="ARBA00023242"/>
    </source>
</evidence>
<evidence type="ECO:0000256" key="3">
    <source>
        <dbReference type="ARBA" id="ARBA00023163"/>
    </source>
</evidence>
<evidence type="ECO:0000256" key="1">
    <source>
        <dbReference type="ARBA" id="ARBA00004123"/>
    </source>
</evidence>
<dbReference type="InterPro" id="IPR054502">
    <property type="entry name" value="bHLH-TF_ACT-like_plant"/>
</dbReference>
<dbReference type="Pfam" id="PF22754">
    <property type="entry name" value="bHLH-TF_ACT-like_plant"/>
    <property type="match status" value="1"/>
</dbReference>
<dbReference type="GO" id="GO:0003700">
    <property type="term" value="F:DNA-binding transcription factor activity"/>
    <property type="evidence" value="ECO:0007669"/>
    <property type="project" value="TreeGrafter"/>
</dbReference>
<dbReference type="FunCoup" id="A0A6P4AZC4">
    <property type="interactions" value="67"/>
</dbReference>
<dbReference type="SMART" id="SM00353">
    <property type="entry name" value="HLH"/>
    <property type="match status" value="1"/>
</dbReference>
<feature type="compositionally biased region" description="Low complexity" evidence="5">
    <location>
        <begin position="256"/>
        <end position="270"/>
    </location>
</feature>
<dbReference type="AlphaFoldDB" id="A0A6P4AZC4"/>
<proteinExistence type="predicted"/>
<dbReference type="InParanoid" id="A0A6P4AZC4"/>
<accession>A0A6P4AZC4</accession>
<feature type="region of interest" description="Disordered" evidence="5">
    <location>
        <begin position="255"/>
        <end position="295"/>
    </location>
</feature>
<keyword evidence="3" id="KW-0804">Transcription</keyword>
<evidence type="ECO:0000313" key="7">
    <source>
        <dbReference type="Proteomes" id="UP001652623"/>
    </source>
</evidence>
<dbReference type="Pfam" id="PF00010">
    <property type="entry name" value="HLH"/>
    <property type="match status" value="1"/>
</dbReference>
<keyword evidence="4" id="KW-0539">Nucleus</keyword>
<gene>
    <name evidence="8" type="primary">LOC107428684</name>
</gene>
<dbReference type="PANTHER" id="PTHR31945:SF63">
    <property type="entry name" value="TRANSCRIPTION FACTOR BHLH90"/>
    <property type="match status" value="1"/>
</dbReference>